<dbReference type="PANTHER" id="PTHR20978">
    <property type="entry name" value="SPLICING FACTOR 3B SUBUNIT 5"/>
    <property type="match status" value="1"/>
</dbReference>
<evidence type="ECO:0000313" key="1">
    <source>
        <dbReference type="EMBL" id="KAF1985307.1"/>
    </source>
</evidence>
<dbReference type="AlphaFoldDB" id="A0A6G1GWZ0"/>
<gene>
    <name evidence="1" type="ORF">K402DRAFT_422258</name>
</gene>
<name>A0A6G1GWZ0_9PEZI</name>
<reference evidence="1" key="1">
    <citation type="journal article" date="2020" name="Stud. Mycol.">
        <title>101 Dothideomycetes genomes: a test case for predicting lifestyles and emergence of pathogens.</title>
        <authorList>
            <person name="Haridas S."/>
            <person name="Albert R."/>
            <person name="Binder M."/>
            <person name="Bloem J."/>
            <person name="Labutti K."/>
            <person name="Salamov A."/>
            <person name="Andreopoulos B."/>
            <person name="Baker S."/>
            <person name="Barry K."/>
            <person name="Bills G."/>
            <person name="Bluhm B."/>
            <person name="Cannon C."/>
            <person name="Castanera R."/>
            <person name="Culley D."/>
            <person name="Daum C."/>
            <person name="Ezra D."/>
            <person name="Gonzalez J."/>
            <person name="Henrissat B."/>
            <person name="Kuo A."/>
            <person name="Liang C."/>
            <person name="Lipzen A."/>
            <person name="Lutzoni F."/>
            <person name="Magnuson J."/>
            <person name="Mondo S."/>
            <person name="Nolan M."/>
            <person name="Ohm R."/>
            <person name="Pangilinan J."/>
            <person name="Park H.-J."/>
            <person name="Ramirez L."/>
            <person name="Alfaro M."/>
            <person name="Sun H."/>
            <person name="Tritt A."/>
            <person name="Yoshinaga Y."/>
            <person name="Zwiers L.-H."/>
            <person name="Turgeon B."/>
            <person name="Goodwin S."/>
            <person name="Spatafora J."/>
            <person name="Crous P."/>
            <person name="Grigoriev I."/>
        </authorList>
    </citation>
    <scope>NUCLEOTIDE SEQUENCE</scope>
    <source>
        <strain evidence="1">CBS 113979</strain>
    </source>
</reference>
<keyword evidence="2" id="KW-1185">Reference proteome</keyword>
<protein>
    <submittedName>
        <fullName evidence="1">SF3b10-domain-containing protein</fullName>
    </submittedName>
</protein>
<proteinExistence type="predicted"/>
<dbReference type="GO" id="GO:0071011">
    <property type="term" value="C:precatalytic spliceosome"/>
    <property type="evidence" value="ECO:0007669"/>
    <property type="project" value="TreeGrafter"/>
</dbReference>
<dbReference type="Pfam" id="PF07189">
    <property type="entry name" value="SF3b10"/>
    <property type="match status" value="1"/>
</dbReference>
<dbReference type="InterPro" id="IPR009846">
    <property type="entry name" value="SF3b5/RDS3-10"/>
</dbReference>
<sequence length="108" mass="12284">MVFYDLVLMLHEKLTHEKADKLRAQQQLEQLKARHVGTGDGDTTKFEFASNVLRDTYASMIGHPSLLRYTALAMGEPREKVRNMLIEKMAAPLVKPATEEKPTVQEDD</sequence>
<evidence type="ECO:0000313" key="2">
    <source>
        <dbReference type="Proteomes" id="UP000800041"/>
    </source>
</evidence>
<dbReference type="GO" id="GO:0005686">
    <property type="term" value="C:U2 snRNP"/>
    <property type="evidence" value="ECO:0007669"/>
    <property type="project" value="TreeGrafter"/>
</dbReference>
<dbReference type="PANTHER" id="PTHR20978:SF0">
    <property type="entry name" value="SPLICING FACTOR 3B SUBUNIT 5"/>
    <property type="match status" value="1"/>
</dbReference>
<dbReference type="GO" id="GO:0000398">
    <property type="term" value="P:mRNA splicing, via spliceosome"/>
    <property type="evidence" value="ECO:0007669"/>
    <property type="project" value="TreeGrafter"/>
</dbReference>
<dbReference type="Proteomes" id="UP000800041">
    <property type="component" value="Unassembled WGS sequence"/>
</dbReference>
<dbReference type="EMBL" id="ML977163">
    <property type="protein sequence ID" value="KAF1985307.1"/>
    <property type="molecule type" value="Genomic_DNA"/>
</dbReference>
<organism evidence="1 2">
    <name type="scientific">Aulographum hederae CBS 113979</name>
    <dbReference type="NCBI Taxonomy" id="1176131"/>
    <lineage>
        <taxon>Eukaryota</taxon>
        <taxon>Fungi</taxon>
        <taxon>Dikarya</taxon>
        <taxon>Ascomycota</taxon>
        <taxon>Pezizomycotina</taxon>
        <taxon>Dothideomycetes</taxon>
        <taxon>Pleosporomycetidae</taxon>
        <taxon>Aulographales</taxon>
        <taxon>Aulographaceae</taxon>
    </lineage>
</organism>
<accession>A0A6G1GWZ0</accession>
<dbReference type="OrthoDB" id="274726at2759"/>